<evidence type="ECO:0000256" key="2">
    <source>
        <dbReference type="ARBA" id="ARBA00004123"/>
    </source>
</evidence>
<evidence type="ECO:0000256" key="8">
    <source>
        <dbReference type="ARBA" id="ARBA00022737"/>
    </source>
</evidence>
<dbReference type="PROSITE" id="PS51029">
    <property type="entry name" value="MADF"/>
    <property type="match status" value="1"/>
</dbReference>
<organism evidence="16 17">
    <name type="scientific">Zophobas morio</name>
    <dbReference type="NCBI Taxonomy" id="2755281"/>
    <lineage>
        <taxon>Eukaryota</taxon>
        <taxon>Metazoa</taxon>
        <taxon>Ecdysozoa</taxon>
        <taxon>Arthropoda</taxon>
        <taxon>Hexapoda</taxon>
        <taxon>Insecta</taxon>
        <taxon>Pterygota</taxon>
        <taxon>Neoptera</taxon>
        <taxon>Endopterygota</taxon>
        <taxon>Coleoptera</taxon>
        <taxon>Polyphaga</taxon>
        <taxon>Cucujiformia</taxon>
        <taxon>Tenebrionidae</taxon>
        <taxon>Zophobas</taxon>
    </lineage>
</organism>
<keyword evidence="7" id="KW-0479">Metal-binding</keyword>
<keyword evidence="10" id="KW-0862">Zinc</keyword>
<evidence type="ECO:0000256" key="10">
    <source>
        <dbReference type="ARBA" id="ARBA00022833"/>
    </source>
</evidence>
<keyword evidence="5" id="KW-0217">Developmental protein</keyword>
<sequence>METDKDPNRLESVTSSPTFPNYFHCSKTLTSYYCDQCVFNSQLLVDLKHHTYEHLNTTLKKHRRTLIQVCEQCSYKTHSLLMLFNHYIRNHNSYINHKLHKCKRCPLQCNLSNFSCKKCSFTTNWKCLLYKHMSSHVGEDSLWVMCAFCPFKTRQESSLKRHIRALHTSVEQIPLFECKVCQHKTIRADHMKRHMREVHSCYIYKVEHKINKKEFTDRDREIPKVLAINCPQIQESGHNVFLCAFCNGHNVFQCVFCPLKTVSRRCLSKHIQEAHEKNKLAAKKIARAKEIIEAVHQRPFLYDQSLTAARRQCQKYGKTTMEKWMEVAMIVYGRNDVATVDTVRSQWKTIRDGFVKYMRKRSLQIDLKPHCYEEELQFLIPHICKRDMRRKNGANSINIIVYECETSTNQDESVNEEEELQLEEVIGEEDVEDMEIEQDVQSIQSFFEGVIQTVRKFKPSTIDRLKQTVANLVMDAEIEEMEENMEL</sequence>
<evidence type="ECO:0000256" key="4">
    <source>
        <dbReference type="ARBA" id="ARBA00013638"/>
    </source>
</evidence>
<evidence type="ECO:0000259" key="14">
    <source>
        <dbReference type="PROSITE" id="PS50157"/>
    </source>
</evidence>
<dbReference type="GO" id="GO:0003677">
    <property type="term" value="F:DNA binding"/>
    <property type="evidence" value="ECO:0007669"/>
    <property type="project" value="UniProtKB-KW"/>
</dbReference>
<evidence type="ECO:0000256" key="6">
    <source>
        <dbReference type="ARBA" id="ARBA00022492"/>
    </source>
</evidence>
<dbReference type="GO" id="GO:0035282">
    <property type="term" value="P:segmentation"/>
    <property type="evidence" value="ECO:0007669"/>
    <property type="project" value="UniProtKB-KW"/>
</dbReference>
<dbReference type="AlphaFoldDB" id="A0AA38M664"/>
<evidence type="ECO:0000256" key="13">
    <source>
        <dbReference type="PROSITE-ProRule" id="PRU00042"/>
    </source>
</evidence>
<dbReference type="SUPFAM" id="SSF57667">
    <property type="entry name" value="beta-beta-alpha zinc fingers"/>
    <property type="match status" value="1"/>
</dbReference>
<evidence type="ECO:0000256" key="3">
    <source>
        <dbReference type="ARBA" id="ARBA00007746"/>
    </source>
</evidence>
<comment type="function">
    <text evidence="1">Gap class segmentation protein that controls development of head structures.</text>
</comment>
<reference evidence="16" key="1">
    <citation type="journal article" date="2023" name="G3 (Bethesda)">
        <title>Whole genome assemblies of Zophobas morio and Tenebrio molitor.</title>
        <authorList>
            <person name="Kaur S."/>
            <person name="Stinson S.A."/>
            <person name="diCenzo G.C."/>
        </authorList>
    </citation>
    <scope>NUCLEOTIDE SEQUENCE</scope>
    <source>
        <strain evidence="16">QUZm001</strain>
    </source>
</reference>
<evidence type="ECO:0000256" key="1">
    <source>
        <dbReference type="ARBA" id="ARBA00003983"/>
    </source>
</evidence>
<dbReference type="PANTHER" id="PTHR24392">
    <property type="entry name" value="ZINC FINGER PROTEIN"/>
    <property type="match status" value="1"/>
</dbReference>
<keyword evidence="11" id="KW-0238">DNA-binding</keyword>
<feature type="domain" description="C2H2-type" evidence="14">
    <location>
        <begin position="176"/>
        <end position="200"/>
    </location>
</feature>
<evidence type="ECO:0000256" key="5">
    <source>
        <dbReference type="ARBA" id="ARBA00022473"/>
    </source>
</evidence>
<dbReference type="GO" id="GO:0005634">
    <property type="term" value="C:nucleus"/>
    <property type="evidence" value="ECO:0007669"/>
    <property type="project" value="UniProtKB-SubCell"/>
</dbReference>
<dbReference type="InterPro" id="IPR013087">
    <property type="entry name" value="Znf_C2H2_type"/>
</dbReference>
<dbReference type="SMART" id="SM00595">
    <property type="entry name" value="MADF"/>
    <property type="match status" value="1"/>
</dbReference>
<name>A0AA38M664_9CUCU</name>
<keyword evidence="12" id="KW-0539">Nucleus</keyword>
<dbReference type="Proteomes" id="UP001168821">
    <property type="component" value="Unassembled WGS sequence"/>
</dbReference>
<evidence type="ECO:0000313" key="17">
    <source>
        <dbReference type="Proteomes" id="UP001168821"/>
    </source>
</evidence>
<keyword evidence="6" id="KW-0302">Gap protein</keyword>
<comment type="subcellular location">
    <subcellularLocation>
        <location evidence="2">Nucleus</location>
    </subcellularLocation>
</comment>
<evidence type="ECO:0000256" key="7">
    <source>
        <dbReference type="ARBA" id="ARBA00022723"/>
    </source>
</evidence>
<dbReference type="SMART" id="SM00355">
    <property type="entry name" value="ZnF_C2H2"/>
    <property type="match status" value="6"/>
</dbReference>
<keyword evidence="9 13" id="KW-0863">Zinc-finger</keyword>
<gene>
    <name evidence="16" type="ORF">Zmor_026721</name>
</gene>
<proteinExistence type="inferred from homology"/>
<evidence type="ECO:0000256" key="12">
    <source>
        <dbReference type="ARBA" id="ARBA00023242"/>
    </source>
</evidence>
<feature type="domain" description="C2H2-type" evidence="14">
    <location>
        <begin position="144"/>
        <end position="172"/>
    </location>
</feature>
<evidence type="ECO:0000313" key="16">
    <source>
        <dbReference type="EMBL" id="KAJ3644047.1"/>
    </source>
</evidence>
<dbReference type="EMBL" id="JALNTZ010000008">
    <property type="protein sequence ID" value="KAJ3644047.1"/>
    <property type="molecule type" value="Genomic_DNA"/>
</dbReference>
<dbReference type="PROSITE" id="PS50157">
    <property type="entry name" value="ZINC_FINGER_C2H2_2"/>
    <property type="match status" value="3"/>
</dbReference>
<evidence type="ECO:0000259" key="15">
    <source>
        <dbReference type="PROSITE" id="PS51029"/>
    </source>
</evidence>
<keyword evidence="17" id="KW-1185">Reference proteome</keyword>
<dbReference type="InterPro" id="IPR036236">
    <property type="entry name" value="Znf_C2H2_sf"/>
</dbReference>
<feature type="domain" description="C2H2-type" evidence="14">
    <location>
        <begin position="114"/>
        <end position="141"/>
    </location>
</feature>
<feature type="domain" description="MADF" evidence="15">
    <location>
        <begin position="290"/>
        <end position="384"/>
    </location>
</feature>
<evidence type="ECO:0000256" key="11">
    <source>
        <dbReference type="ARBA" id="ARBA00023125"/>
    </source>
</evidence>
<accession>A0AA38M664</accession>
<dbReference type="Gene3D" id="3.30.160.60">
    <property type="entry name" value="Classic Zinc Finger"/>
    <property type="match status" value="1"/>
</dbReference>
<comment type="caution">
    <text evidence="16">The sequence shown here is derived from an EMBL/GenBank/DDBJ whole genome shotgun (WGS) entry which is preliminary data.</text>
</comment>
<dbReference type="GO" id="GO:0008270">
    <property type="term" value="F:zinc ion binding"/>
    <property type="evidence" value="ECO:0007669"/>
    <property type="project" value="UniProtKB-KW"/>
</dbReference>
<dbReference type="Pfam" id="PF10545">
    <property type="entry name" value="MADF_DNA_bdg"/>
    <property type="match status" value="1"/>
</dbReference>
<dbReference type="PANTHER" id="PTHR24392:SF49">
    <property type="entry name" value="PROTEIN HUNCHBACK"/>
    <property type="match status" value="1"/>
</dbReference>
<protein>
    <recommendedName>
        <fullName evidence="4">Protein hunchback</fullName>
    </recommendedName>
</protein>
<evidence type="ECO:0000256" key="9">
    <source>
        <dbReference type="ARBA" id="ARBA00022771"/>
    </source>
</evidence>
<comment type="similarity">
    <text evidence="3">Belongs to the hunchback C2H2-type zinc-finger protein family.</text>
</comment>
<dbReference type="InterPro" id="IPR006578">
    <property type="entry name" value="MADF-dom"/>
</dbReference>
<keyword evidence="8" id="KW-0677">Repeat</keyword>